<keyword evidence="2" id="KW-1133">Transmembrane helix</keyword>
<reference evidence="3 4" key="1">
    <citation type="submission" date="2023-11" db="EMBL/GenBank/DDBJ databases">
        <title>Halocaridina rubra genome assembly.</title>
        <authorList>
            <person name="Smith C."/>
        </authorList>
    </citation>
    <scope>NUCLEOTIDE SEQUENCE [LARGE SCALE GENOMIC DNA]</scope>
    <source>
        <strain evidence="3">EP-1</strain>
        <tissue evidence="3">Whole</tissue>
    </source>
</reference>
<evidence type="ECO:0000256" key="1">
    <source>
        <dbReference type="SAM" id="MobiDB-lite"/>
    </source>
</evidence>
<accession>A0AAN8XMU6</accession>
<dbReference type="Proteomes" id="UP001381693">
    <property type="component" value="Unassembled WGS sequence"/>
</dbReference>
<proteinExistence type="predicted"/>
<protein>
    <submittedName>
        <fullName evidence="3">Uncharacterized protein</fullName>
    </submittedName>
</protein>
<feature type="region of interest" description="Disordered" evidence="1">
    <location>
        <begin position="83"/>
        <end position="106"/>
    </location>
</feature>
<name>A0AAN8XMU6_HALRR</name>
<keyword evidence="2" id="KW-0472">Membrane</keyword>
<feature type="region of interest" description="Disordered" evidence="1">
    <location>
        <begin position="127"/>
        <end position="159"/>
    </location>
</feature>
<evidence type="ECO:0000256" key="2">
    <source>
        <dbReference type="SAM" id="Phobius"/>
    </source>
</evidence>
<feature type="compositionally biased region" description="Polar residues" evidence="1">
    <location>
        <begin position="285"/>
        <end position="306"/>
    </location>
</feature>
<keyword evidence="4" id="KW-1185">Reference proteome</keyword>
<feature type="transmembrane region" description="Helical" evidence="2">
    <location>
        <begin position="53"/>
        <end position="75"/>
    </location>
</feature>
<organism evidence="3 4">
    <name type="scientific">Halocaridina rubra</name>
    <name type="common">Hawaiian red shrimp</name>
    <dbReference type="NCBI Taxonomy" id="373956"/>
    <lineage>
        <taxon>Eukaryota</taxon>
        <taxon>Metazoa</taxon>
        <taxon>Ecdysozoa</taxon>
        <taxon>Arthropoda</taxon>
        <taxon>Crustacea</taxon>
        <taxon>Multicrustacea</taxon>
        <taxon>Malacostraca</taxon>
        <taxon>Eumalacostraca</taxon>
        <taxon>Eucarida</taxon>
        <taxon>Decapoda</taxon>
        <taxon>Pleocyemata</taxon>
        <taxon>Caridea</taxon>
        <taxon>Atyoidea</taxon>
        <taxon>Atyidae</taxon>
        <taxon>Halocaridina</taxon>
    </lineage>
</organism>
<evidence type="ECO:0000313" key="4">
    <source>
        <dbReference type="Proteomes" id="UP001381693"/>
    </source>
</evidence>
<keyword evidence="2" id="KW-0812">Transmembrane</keyword>
<evidence type="ECO:0000313" key="3">
    <source>
        <dbReference type="EMBL" id="KAK7085661.1"/>
    </source>
</evidence>
<feature type="region of interest" description="Disordered" evidence="1">
    <location>
        <begin position="282"/>
        <end position="337"/>
    </location>
</feature>
<gene>
    <name evidence="3" type="ORF">SK128_012451</name>
</gene>
<feature type="compositionally biased region" description="Basic and acidic residues" evidence="1">
    <location>
        <begin position="313"/>
        <end position="324"/>
    </location>
</feature>
<sequence length="337" mass="36423">MVLPENIAHYFCKSSSNGSRLVFDFGMKNIIPTVKPSQKDAMTSSAPLSFKPILAVVLRVVGGLMIVAVLICAVVRFHHSRSRRRAAGGSESRGGSGGGSGGEGGGEWRCEPCTVLHETVTTFQGKKVGASNLKEVPPPPTSSRDTNNPDIIPLPDSDSWPNEGVNSISLATLPSTCASLPHPGHLYSLSSYQVCLGSELSYKELMMCGPNTNTSSAPSEPRHRTPQQRVGYATLSHKHLSSSSYPHQRHTYSLYSSANNSPKHYTSSNLLFHQSPNLHGLFHQGTPSTISRGQANGVSWGQTSTFGRRHYLRRDPGGCHDQDCRVPLMSNQKESSV</sequence>
<feature type="compositionally biased region" description="Gly residues" evidence="1">
    <location>
        <begin position="91"/>
        <end position="106"/>
    </location>
</feature>
<comment type="caution">
    <text evidence="3">The sequence shown here is derived from an EMBL/GenBank/DDBJ whole genome shotgun (WGS) entry which is preliminary data.</text>
</comment>
<dbReference type="EMBL" id="JAXCGZ010000685">
    <property type="protein sequence ID" value="KAK7085661.1"/>
    <property type="molecule type" value="Genomic_DNA"/>
</dbReference>
<dbReference type="AlphaFoldDB" id="A0AAN8XMU6"/>